<evidence type="ECO:0000256" key="1">
    <source>
        <dbReference type="SAM" id="Phobius"/>
    </source>
</evidence>
<feature type="transmembrane region" description="Helical" evidence="1">
    <location>
        <begin position="26"/>
        <end position="45"/>
    </location>
</feature>
<dbReference type="Pfam" id="PF07690">
    <property type="entry name" value="MFS_1"/>
    <property type="match status" value="1"/>
</dbReference>
<organism evidence="2 3">
    <name type="scientific">Propionimicrobium lymphophilum ACS-093-V-SCH5</name>
    <dbReference type="NCBI Taxonomy" id="883161"/>
    <lineage>
        <taxon>Bacteria</taxon>
        <taxon>Bacillati</taxon>
        <taxon>Actinomycetota</taxon>
        <taxon>Actinomycetes</taxon>
        <taxon>Propionibacteriales</taxon>
        <taxon>Propionibacteriaceae</taxon>
        <taxon>Propionimicrobium</taxon>
    </lineage>
</organism>
<dbReference type="STRING" id="883161.HMPREF9306_01330"/>
<dbReference type="HOGENOM" id="CLU_1480772_0_0_11"/>
<name>S2W0I0_9ACTN</name>
<dbReference type="EMBL" id="AGZR01000008">
    <property type="protein sequence ID" value="EPD32631.1"/>
    <property type="molecule type" value="Genomic_DNA"/>
</dbReference>
<keyword evidence="1" id="KW-0812">Transmembrane</keyword>
<evidence type="ECO:0000313" key="3">
    <source>
        <dbReference type="Proteomes" id="UP000014417"/>
    </source>
</evidence>
<dbReference type="Gene3D" id="1.20.1250.20">
    <property type="entry name" value="MFS general substrate transporter like domains"/>
    <property type="match status" value="1"/>
</dbReference>
<dbReference type="SUPFAM" id="SSF103473">
    <property type="entry name" value="MFS general substrate transporter"/>
    <property type="match status" value="1"/>
</dbReference>
<gene>
    <name evidence="2" type="ORF">HMPREF9306_01330</name>
</gene>
<comment type="caution">
    <text evidence="2">The sequence shown here is derived from an EMBL/GenBank/DDBJ whole genome shotgun (WGS) entry which is preliminary data.</text>
</comment>
<accession>S2W0I0</accession>
<dbReference type="AlphaFoldDB" id="S2W0I0"/>
<feature type="transmembrane region" description="Helical" evidence="1">
    <location>
        <begin position="112"/>
        <end position="133"/>
    </location>
</feature>
<proteinExistence type="predicted"/>
<keyword evidence="1" id="KW-1133">Transmembrane helix</keyword>
<evidence type="ECO:0000313" key="2">
    <source>
        <dbReference type="EMBL" id="EPD32631.1"/>
    </source>
</evidence>
<keyword evidence="1" id="KW-0472">Membrane</keyword>
<sequence length="182" mass="19496">MFGQLGQLASAVALVKILAYEGWTSSFLTVAAVAIVATICSAAVINDSPTGQVTRSDVRLSRQDLRIVVRNPEAWLGFFVYMSGASTCLMFALMWGYNYLEQGQARTPQQASGFFTVLVISSLIVSSIIGVFTSRVGNHRSELALIGNSPTSWRAAMSCTLPVICLSVLGIRGARAKALSVR</sequence>
<dbReference type="InterPro" id="IPR036259">
    <property type="entry name" value="MFS_trans_sf"/>
</dbReference>
<dbReference type="OrthoDB" id="4332123at2"/>
<keyword evidence="3" id="KW-1185">Reference proteome</keyword>
<dbReference type="GO" id="GO:0022857">
    <property type="term" value="F:transmembrane transporter activity"/>
    <property type="evidence" value="ECO:0007669"/>
    <property type="project" value="InterPro"/>
</dbReference>
<evidence type="ECO:0008006" key="4">
    <source>
        <dbReference type="Google" id="ProtNLM"/>
    </source>
</evidence>
<dbReference type="Proteomes" id="UP000014417">
    <property type="component" value="Unassembled WGS sequence"/>
</dbReference>
<dbReference type="InterPro" id="IPR011701">
    <property type="entry name" value="MFS"/>
</dbReference>
<feature type="transmembrane region" description="Helical" evidence="1">
    <location>
        <begin position="78"/>
        <end position="100"/>
    </location>
</feature>
<reference evidence="2 3" key="1">
    <citation type="submission" date="2013-04" db="EMBL/GenBank/DDBJ databases">
        <title>The Genome Sequence of Propionimicrobium lymphophilum ACS-093-V-SCH5.</title>
        <authorList>
            <consortium name="The Broad Institute Genomics Platform"/>
            <person name="Earl A."/>
            <person name="Ward D."/>
            <person name="Feldgarden M."/>
            <person name="Gevers D."/>
            <person name="Saerens B."/>
            <person name="Vaneechoutte M."/>
            <person name="Walker B."/>
            <person name="Young S."/>
            <person name="Zeng Q."/>
            <person name="Gargeya S."/>
            <person name="Fitzgerald M."/>
            <person name="Haas B."/>
            <person name="Abouelleil A."/>
            <person name="Allen A.W."/>
            <person name="Alvarado L."/>
            <person name="Arachchi H.M."/>
            <person name="Berlin A.M."/>
            <person name="Chapman S.B."/>
            <person name="Gainer-Dewar J."/>
            <person name="Goldberg J."/>
            <person name="Griggs A."/>
            <person name="Gujja S."/>
            <person name="Hansen M."/>
            <person name="Howarth C."/>
            <person name="Imamovic A."/>
            <person name="Ireland A."/>
            <person name="Larimer J."/>
            <person name="McCowan C."/>
            <person name="Murphy C."/>
            <person name="Pearson M."/>
            <person name="Poon T.W."/>
            <person name="Priest M."/>
            <person name="Roberts A."/>
            <person name="Saif S."/>
            <person name="Shea T."/>
            <person name="Sisk P."/>
            <person name="Sykes S."/>
            <person name="Wortman J."/>
            <person name="Nusbaum C."/>
            <person name="Birren B."/>
        </authorList>
    </citation>
    <scope>NUCLEOTIDE SEQUENCE [LARGE SCALE GENOMIC DNA]</scope>
    <source>
        <strain evidence="2 3">ACS-093-V-SCH5</strain>
    </source>
</reference>
<protein>
    <recommendedName>
        <fullName evidence="4">Major facilitator superfamily (MFS) profile domain-containing protein</fullName>
    </recommendedName>
</protein>